<feature type="transmembrane region" description="Helical" evidence="6">
    <location>
        <begin position="218"/>
        <end position="241"/>
    </location>
</feature>
<keyword evidence="4" id="KW-0418">Kinase</keyword>
<dbReference type="NCBIfam" id="TIGR00229">
    <property type="entry name" value="sensory_box"/>
    <property type="match status" value="1"/>
</dbReference>
<gene>
    <name evidence="10" type="ORF">EG19_08185</name>
</gene>
<evidence type="ECO:0000259" key="8">
    <source>
        <dbReference type="PROSITE" id="PS50110"/>
    </source>
</evidence>
<feature type="transmembrane region" description="Helical" evidence="6">
    <location>
        <begin position="253"/>
        <end position="276"/>
    </location>
</feature>
<feature type="modified residue" description="4-aspartylphosphate" evidence="5">
    <location>
        <position position="742"/>
    </location>
</feature>
<name>A0A062XUN0_9BACT</name>
<dbReference type="InterPro" id="IPR011006">
    <property type="entry name" value="CheY-like_superfamily"/>
</dbReference>
<dbReference type="InterPro" id="IPR005467">
    <property type="entry name" value="His_kinase_dom"/>
</dbReference>
<dbReference type="PANTHER" id="PTHR43047:SF62">
    <property type="entry name" value="SENSOR HISTIDINE KINASE DPIB"/>
    <property type="match status" value="1"/>
</dbReference>
<evidence type="ECO:0000256" key="5">
    <source>
        <dbReference type="PROSITE-ProRule" id="PRU00169"/>
    </source>
</evidence>
<organism evidence="10 11">
    <name type="scientific">Thermoanaerobaculum aquaticum</name>
    <dbReference type="NCBI Taxonomy" id="1312852"/>
    <lineage>
        <taxon>Bacteria</taxon>
        <taxon>Pseudomonadati</taxon>
        <taxon>Acidobacteriota</taxon>
        <taxon>Thermoanaerobaculia</taxon>
        <taxon>Thermoanaerobaculales</taxon>
        <taxon>Thermoanaerobaculaceae</taxon>
        <taxon>Thermoanaerobaculum</taxon>
    </lineage>
</organism>
<dbReference type="GO" id="GO:0006355">
    <property type="term" value="P:regulation of DNA-templated transcription"/>
    <property type="evidence" value="ECO:0007669"/>
    <property type="project" value="InterPro"/>
</dbReference>
<dbReference type="AlphaFoldDB" id="A0A062XUN0"/>
<feature type="domain" description="Histidine kinase" evidence="7">
    <location>
        <begin position="461"/>
        <end position="678"/>
    </location>
</feature>
<dbReference type="InterPro" id="IPR003594">
    <property type="entry name" value="HATPase_dom"/>
</dbReference>
<keyword evidence="5" id="KW-0597">Phosphoprotein</keyword>
<feature type="transmembrane region" description="Helical" evidence="6">
    <location>
        <begin position="175"/>
        <end position="197"/>
    </location>
</feature>
<dbReference type="SUPFAM" id="SSF55874">
    <property type="entry name" value="ATPase domain of HSP90 chaperone/DNA topoisomerase II/histidine kinase"/>
    <property type="match status" value="1"/>
</dbReference>
<evidence type="ECO:0000313" key="10">
    <source>
        <dbReference type="EMBL" id="KDA53084.1"/>
    </source>
</evidence>
<dbReference type="Gene3D" id="3.40.50.2300">
    <property type="match status" value="1"/>
</dbReference>
<dbReference type="Gene3D" id="3.30.565.10">
    <property type="entry name" value="Histidine kinase-like ATPase, C-terminal domain"/>
    <property type="match status" value="1"/>
</dbReference>
<dbReference type="SUPFAM" id="SSF52172">
    <property type="entry name" value="CheY-like"/>
    <property type="match status" value="1"/>
</dbReference>
<evidence type="ECO:0000256" key="2">
    <source>
        <dbReference type="ARBA" id="ARBA00012438"/>
    </source>
</evidence>
<accession>A0A062XUN0</accession>
<dbReference type="SMART" id="SM00091">
    <property type="entry name" value="PAS"/>
    <property type="match status" value="1"/>
</dbReference>
<evidence type="ECO:0000313" key="11">
    <source>
        <dbReference type="Proteomes" id="UP000027284"/>
    </source>
</evidence>
<dbReference type="CDD" id="cd00130">
    <property type="entry name" value="PAS"/>
    <property type="match status" value="1"/>
</dbReference>
<dbReference type="InterPro" id="IPR013767">
    <property type="entry name" value="PAS_fold"/>
</dbReference>
<comment type="catalytic activity">
    <reaction evidence="1">
        <text>ATP + protein L-histidine = ADP + protein N-phospho-L-histidine.</text>
        <dbReference type="EC" id="2.7.13.3"/>
    </reaction>
</comment>
<dbReference type="EMBL" id="JMFG01000035">
    <property type="protein sequence ID" value="KDA53084.1"/>
    <property type="molecule type" value="Genomic_DNA"/>
</dbReference>
<dbReference type="InterPro" id="IPR000014">
    <property type="entry name" value="PAS"/>
</dbReference>
<keyword evidence="3" id="KW-0808">Transferase</keyword>
<keyword evidence="6" id="KW-0812">Transmembrane</keyword>
<dbReference type="CDD" id="cd00156">
    <property type="entry name" value="REC"/>
    <property type="match status" value="1"/>
</dbReference>
<protein>
    <recommendedName>
        <fullName evidence="2">histidine kinase</fullName>
        <ecNumber evidence="2">2.7.13.3</ecNumber>
    </recommendedName>
</protein>
<dbReference type="PROSITE" id="PS50109">
    <property type="entry name" value="HIS_KIN"/>
    <property type="match status" value="1"/>
</dbReference>
<dbReference type="InterPro" id="IPR036890">
    <property type="entry name" value="HATPase_C_sf"/>
</dbReference>
<comment type="caution">
    <text evidence="10">The sequence shown here is derived from an EMBL/GenBank/DDBJ whole genome shotgun (WGS) entry which is preliminary data.</text>
</comment>
<dbReference type="STRING" id="1312852.EG19_08185"/>
<proteinExistence type="predicted"/>
<dbReference type="Proteomes" id="UP000027284">
    <property type="component" value="Unassembled WGS sequence"/>
</dbReference>
<dbReference type="InterPro" id="IPR004358">
    <property type="entry name" value="Sig_transdc_His_kin-like_C"/>
</dbReference>
<reference evidence="10 11" key="1">
    <citation type="submission" date="2014-04" db="EMBL/GenBank/DDBJ databases">
        <title>The Genome Sequence of Thermoanaerobaculum aquaticum MP-01, The First Cultivated Group 23 Acidobacterium.</title>
        <authorList>
            <person name="Stamps B.W."/>
            <person name="Losey N.A."/>
            <person name="Lawson P.A."/>
            <person name="Stevenson B.S."/>
        </authorList>
    </citation>
    <scope>NUCLEOTIDE SEQUENCE [LARGE SCALE GENOMIC DNA]</scope>
    <source>
        <strain evidence="10 11">MP-01</strain>
    </source>
</reference>
<feature type="domain" description="Response regulatory" evidence="8">
    <location>
        <begin position="692"/>
        <end position="807"/>
    </location>
</feature>
<dbReference type="SMART" id="SM00448">
    <property type="entry name" value="REC"/>
    <property type="match status" value="1"/>
</dbReference>
<dbReference type="EC" id="2.7.13.3" evidence="2"/>
<keyword evidence="11" id="KW-1185">Reference proteome</keyword>
<dbReference type="PROSITE" id="PS50112">
    <property type="entry name" value="PAS"/>
    <property type="match status" value="1"/>
</dbReference>
<dbReference type="InterPro" id="IPR035965">
    <property type="entry name" value="PAS-like_dom_sf"/>
</dbReference>
<evidence type="ECO:0000256" key="6">
    <source>
        <dbReference type="SAM" id="Phobius"/>
    </source>
</evidence>
<feature type="transmembrane region" description="Helical" evidence="6">
    <location>
        <begin position="71"/>
        <end position="93"/>
    </location>
</feature>
<evidence type="ECO:0000256" key="3">
    <source>
        <dbReference type="ARBA" id="ARBA00022679"/>
    </source>
</evidence>
<evidence type="ECO:0000256" key="1">
    <source>
        <dbReference type="ARBA" id="ARBA00000085"/>
    </source>
</evidence>
<dbReference type="PRINTS" id="PR00344">
    <property type="entry name" value="BCTRLSENSOR"/>
</dbReference>
<dbReference type="GO" id="GO:0005886">
    <property type="term" value="C:plasma membrane"/>
    <property type="evidence" value="ECO:0007669"/>
    <property type="project" value="TreeGrafter"/>
</dbReference>
<dbReference type="Pfam" id="PF00072">
    <property type="entry name" value="Response_reg"/>
    <property type="match status" value="1"/>
</dbReference>
<dbReference type="Gene3D" id="3.30.450.20">
    <property type="entry name" value="PAS domain"/>
    <property type="match status" value="1"/>
</dbReference>
<evidence type="ECO:0000256" key="4">
    <source>
        <dbReference type="ARBA" id="ARBA00022777"/>
    </source>
</evidence>
<dbReference type="GO" id="GO:0009927">
    <property type="term" value="F:histidine phosphotransfer kinase activity"/>
    <property type="evidence" value="ECO:0007669"/>
    <property type="project" value="TreeGrafter"/>
</dbReference>
<dbReference type="GO" id="GO:0000155">
    <property type="term" value="F:phosphorelay sensor kinase activity"/>
    <property type="evidence" value="ECO:0007669"/>
    <property type="project" value="TreeGrafter"/>
</dbReference>
<dbReference type="Pfam" id="PF00989">
    <property type="entry name" value="PAS"/>
    <property type="match status" value="1"/>
</dbReference>
<dbReference type="Pfam" id="PF02518">
    <property type="entry name" value="HATPase_c"/>
    <property type="match status" value="1"/>
</dbReference>
<feature type="transmembrane region" description="Helical" evidence="6">
    <location>
        <begin position="105"/>
        <end position="126"/>
    </location>
</feature>
<dbReference type="PANTHER" id="PTHR43047">
    <property type="entry name" value="TWO-COMPONENT HISTIDINE PROTEIN KINASE"/>
    <property type="match status" value="1"/>
</dbReference>
<keyword evidence="6" id="KW-0472">Membrane</keyword>
<feature type="transmembrane region" description="Helical" evidence="6">
    <location>
        <begin position="37"/>
        <end position="59"/>
    </location>
</feature>
<dbReference type="PROSITE" id="PS50110">
    <property type="entry name" value="RESPONSE_REGULATORY"/>
    <property type="match status" value="1"/>
</dbReference>
<dbReference type="InterPro" id="IPR001789">
    <property type="entry name" value="Sig_transdc_resp-reg_receiver"/>
</dbReference>
<evidence type="ECO:0000259" key="7">
    <source>
        <dbReference type="PROSITE" id="PS50109"/>
    </source>
</evidence>
<evidence type="ECO:0000259" key="9">
    <source>
        <dbReference type="PROSITE" id="PS50112"/>
    </source>
</evidence>
<keyword evidence="6" id="KW-1133">Transmembrane helix</keyword>
<sequence length="814" mass="87026">MDRTGGQTVTMRISGQVPPLPAVPLFPWKQAPFSLKAGLAGLGLLGFFLAVGGTISLPVGGAVSQLWPSVAVQFLLALWFGWTGVAVGVLFPLLSNLLVADPLTALAFTPANFMQGALPLLLFRAFRGSPFLQSTKDVGLLAASSAVASVTAAVTGVSLQQLLGAGGESDPQTLAVTWAITNSVCGFALSWPMLRWVSPVFWEASLASKQGRGMPFGFHLLGAAFTLAGGAVAVAIAFHALVAKGVPLPESSVAGILGVLLLPACALGAHLLWRFLAEPLDALLRDTEQAFTAPFPETFPGPEVAEFALLRRRFAGVLATLREQERRFRSLFETVGEPILLVDPQGRLLDANPAFQRVFGVPVERARGRNVVAFNDPEAKRRLKQLLAGPPPPEPVSLRARVRLAGKGFRQVHMTAAPWWDAHGNFAGYCVITADITREEERQQRLEMASRLISLQHLLAGLAHEGNNILQVEVSALENLARTHPDLVPELRPLWAAQERQRALIQRVALLAGSERQIQSESFSAGDLVAGISAASRLHPEGSLHVETPARFPVIRGNRLTLQEAVEAVVCNAFEASRRGATVEVRFFEAQIPGAPDAPDLPPGTYLVVEVADSGHGISRQHLPFVFDPFFTTRDRTAHQGVGLTLAKAAATHAGGTVTVDSTPGVGTTVRLWLPVASEEAPKGELPAVSKRILLVDDDPQVREGLEQALSALGMEAVSASSGSQALRLVEEGLPVDAVILDLLMPEVSGFEVLEAVRQRHPDLPVILSSGFAPDERVSKALEQPHTFYLQKPYTLAQLQETLAKALSQGEGKP</sequence>
<dbReference type="SMART" id="SM00387">
    <property type="entry name" value="HATPase_c"/>
    <property type="match status" value="1"/>
</dbReference>
<feature type="domain" description="PAS" evidence="9">
    <location>
        <begin position="324"/>
        <end position="387"/>
    </location>
</feature>
<dbReference type="SUPFAM" id="SSF55785">
    <property type="entry name" value="PYP-like sensor domain (PAS domain)"/>
    <property type="match status" value="1"/>
</dbReference>
<dbReference type="Gene3D" id="1.10.287.130">
    <property type="match status" value="1"/>
</dbReference>
<feature type="transmembrane region" description="Helical" evidence="6">
    <location>
        <begin position="138"/>
        <end position="163"/>
    </location>
</feature>